<evidence type="ECO:0000313" key="3">
    <source>
        <dbReference type="EMBL" id="KAG2232053.1"/>
    </source>
</evidence>
<dbReference type="InterPro" id="IPR001005">
    <property type="entry name" value="SANT/Myb"/>
</dbReference>
<dbReference type="GO" id="GO:0000126">
    <property type="term" value="C:transcription factor TFIIIB complex"/>
    <property type="evidence" value="ECO:0007669"/>
    <property type="project" value="TreeGrafter"/>
</dbReference>
<name>A0A8H7SPG3_9FUNG</name>
<dbReference type="PANTHER" id="PTHR22929:SF0">
    <property type="entry name" value="TRANSCRIPTION FACTOR TFIIIB COMPONENT B'' HOMOLOG"/>
    <property type="match status" value="1"/>
</dbReference>
<accession>A0A8H7SPG3</accession>
<feature type="compositionally biased region" description="Basic residues" evidence="1">
    <location>
        <begin position="11"/>
        <end position="27"/>
    </location>
</feature>
<dbReference type="AlphaFoldDB" id="A0A8H7SPG3"/>
<feature type="region of interest" description="Disordered" evidence="1">
    <location>
        <begin position="153"/>
        <end position="268"/>
    </location>
</feature>
<dbReference type="EMBL" id="JAEPRE010000125">
    <property type="protein sequence ID" value="KAG2232053.1"/>
    <property type="molecule type" value="Genomic_DNA"/>
</dbReference>
<dbReference type="SMART" id="SM00717">
    <property type="entry name" value="SANT"/>
    <property type="match status" value="1"/>
</dbReference>
<dbReference type="GO" id="GO:0070898">
    <property type="term" value="P:RNA polymerase III preinitiation complex assembly"/>
    <property type="evidence" value="ECO:0007669"/>
    <property type="project" value="TreeGrafter"/>
</dbReference>
<feature type="domain" description="SANT" evidence="2">
    <location>
        <begin position="431"/>
        <end position="482"/>
    </location>
</feature>
<keyword evidence="4" id="KW-1185">Reference proteome</keyword>
<organism evidence="3 4">
    <name type="scientific">Thamnidium elegans</name>
    <dbReference type="NCBI Taxonomy" id="101142"/>
    <lineage>
        <taxon>Eukaryota</taxon>
        <taxon>Fungi</taxon>
        <taxon>Fungi incertae sedis</taxon>
        <taxon>Mucoromycota</taxon>
        <taxon>Mucoromycotina</taxon>
        <taxon>Mucoromycetes</taxon>
        <taxon>Mucorales</taxon>
        <taxon>Mucorineae</taxon>
        <taxon>Mucoraceae</taxon>
        <taxon>Thamnidium</taxon>
    </lineage>
</organism>
<sequence>MSSLTSIGINKNKKGFAPKINTKRNVRKAPTASSSTKEKIPQQVKQEQTVDSSTIQQKIDERISTLNRTIDESHSLPSTMDENIDIDSSETNECAPILERPDCALEIDGRAVLKFEQITPGPPSIARKRMSIPLKEDEGERMDAKTILAAAPVSSVPASPMAPSNTTSAATSPIQRDASYSPGPKIGISAPSSSATTTAKPKKKVNKSKSTAGTSIGIGVPTTSSGSTAITVGVPGPSTENNEEDDDEMGTGRPGSKKRKGPKIHDFRLPENLRTLNDIKEDPADIEALDKPMASFTKDIDGIVSKNFKEMELLRYESLQKLERAAKMSPEELAAVKKKEAEEAEEDAKKKKIAKQKEDERRRKEADGHVLAESSNALQVRLVDGQIVLDTDSLTIERTQTDIDYGDGDLEVVEENSLTKKINSNTYSKRTQSSRWSAAETEDFYDAISQFGTDFEMISMVMPGRTRSQIRSKFSREEKLNPNKVTDYLIRKKKPLDLLKYEKIAGIELEAVPDDFDSMQLA</sequence>
<feature type="compositionally biased region" description="Polar residues" evidence="1">
    <location>
        <begin position="165"/>
        <end position="174"/>
    </location>
</feature>
<gene>
    <name evidence="3" type="ORF">INT48_009401</name>
</gene>
<proteinExistence type="predicted"/>
<feature type="region of interest" description="Disordered" evidence="1">
    <location>
        <begin position="1"/>
        <end position="55"/>
    </location>
</feature>
<feature type="compositionally biased region" description="Polar residues" evidence="1">
    <location>
        <begin position="43"/>
        <end position="55"/>
    </location>
</feature>
<dbReference type="Gene3D" id="1.20.58.1880">
    <property type="match status" value="1"/>
</dbReference>
<feature type="compositionally biased region" description="Basic and acidic residues" evidence="1">
    <location>
        <begin position="330"/>
        <end position="341"/>
    </location>
</feature>
<dbReference type="CDD" id="cd00167">
    <property type="entry name" value="SANT"/>
    <property type="match status" value="1"/>
</dbReference>
<evidence type="ECO:0000259" key="2">
    <source>
        <dbReference type="PROSITE" id="PS51293"/>
    </source>
</evidence>
<feature type="compositionally biased region" description="Low complexity" evidence="1">
    <location>
        <begin position="153"/>
        <end position="164"/>
    </location>
</feature>
<dbReference type="GO" id="GO:0001156">
    <property type="term" value="F:TFIIIC-class transcription factor complex binding"/>
    <property type="evidence" value="ECO:0007669"/>
    <property type="project" value="TreeGrafter"/>
</dbReference>
<feature type="compositionally biased region" description="Polar residues" evidence="1">
    <location>
        <begin position="221"/>
        <end position="230"/>
    </location>
</feature>
<dbReference type="PROSITE" id="PS51293">
    <property type="entry name" value="SANT"/>
    <property type="match status" value="1"/>
</dbReference>
<dbReference type="InterPro" id="IPR017884">
    <property type="entry name" value="SANT_dom"/>
</dbReference>
<feature type="region of interest" description="Disordered" evidence="1">
    <location>
        <begin position="120"/>
        <end position="140"/>
    </location>
</feature>
<feature type="region of interest" description="Disordered" evidence="1">
    <location>
        <begin position="330"/>
        <end position="368"/>
    </location>
</feature>
<dbReference type="Pfam" id="PF15963">
    <property type="entry name" value="Myb_DNA-bind_7"/>
    <property type="match status" value="1"/>
</dbReference>
<feature type="compositionally biased region" description="Low complexity" evidence="1">
    <location>
        <begin position="189"/>
        <end position="199"/>
    </location>
</feature>
<dbReference type="SUPFAM" id="SSF46689">
    <property type="entry name" value="Homeodomain-like"/>
    <property type="match status" value="1"/>
</dbReference>
<dbReference type="InterPro" id="IPR009057">
    <property type="entry name" value="Homeodomain-like_sf"/>
</dbReference>
<reference evidence="3" key="1">
    <citation type="submission" date="2021-01" db="EMBL/GenBank/DDBJ databases">
        <title>Metabolic potential, ecology and presence of endohyphal bacteria is reflected in genomic diversity of Mucoromycotina.</title>
        <authorList>
            <person name="Muszewska A."/>
            <person name="Okrasinska A."/>
            <person name="Steczkiewicz K."/>
            <person name="Drgas O."/>
            <person name="Orlowska M."/>
            <person name="Perlinska-Lenart U."/>
            <person name="Aleksandrzak-Piekarczyk T."/>
            <person name="Szatraj K."/>
            <person name="Zielenkiewicz U."/>
            <person name="Pilsyk S."/>
            <person name="Malc E."/>
            <person name="Mieczkowski P."/>
            <person name="Kruszewska J.S."/>
            <person name="Biernat P."/>
            <person name="Pawlowska J."/>
        </authorList>
    </citation>
    <scope>NUCLEOTIDE SEQUENCE</scope>
    <source>
        <strain evidence="3">WA0000018081</strain>
    </source>
</reference>
<dbReference type="Proteomes" id="UP000613177">
    <property type="component" value="Unassembled WGS sequence"/>
</dbReference>
<dbReference type="InterPro" id="IPR039467">
    <property type="entry name" value="TFIIIB_B''_Myb"/>
</dbReference>
<evidence type="ECO:0000256" key="1">
    <source>
        <dbReference type="SAM" id="MobiDB-lite"/>
    </source>
</evidence>
<dbReference type="PANTHER" id="PTHR22929">
    <property type="entry name" value="RNA POLYMERASE III TRANSCRIPTION INITIATION FACTOR B"/>
    <property type="match status" value="1"/>
</dbReference>
<feature type="compositionally biased region" description="Basic and acidic residues" evidence="1">
    <location>
        <begin position="355"/>
        <end position="368"/>
    </location>
</feature>
<protein>
    <recommendedName>
        <fullName evidence="2">SANT domain-containing protein</fullName>
    </recommendedName>
</protein>
<evidence type="ECO:0000313" key="4">
    <source>
        <dbReference type="Proteomes" id="UP000613177"/>
    </source>
</evidence>
<comment type="caution">
    <text evidence="3">The sequence shown here is derived from an EMBL/GenBank/DDBJ whole genome shotgun (WGS) entry which is preliminary data.</text>
</comment>